<organism evidence="2 3">
    <name type="scientific">Nostocoides veronense</name>
    <dbReference type="NCBI Taxonomy" id="330836"/>
    <lineage>
        <taxon>Bacteria</taxon>
        <taxon>Bacillati</taxon>
        <taxon>Actinomycetota</taxon>
        <taxon>Actinomycetes</taxon>
        <taxon>Micrococcales</taxon>
        <taxon>Intrasporangiaceae</taxon>
        <taxon>Nostocoides</taxon>
    </lineage>
</organism>
<gene>
    <name evidence="2" type="ORF">GCM10009811_27060</name>
</gene>
<evidence type="ECO:0008006" key="4">
    <source>
        <dbReference type="Google" id="ProtNLM"/>
    </source>
</evidence>
<feature type="chain" id="PRO_5045587683" description="Secreted protein" evidence="1">
    <location>
        <begin position="28"/>
        <end position="152"/>
    </location>
</feature>
<dbReference type="EMBL" id="BAAAPO010000042">
    <property type="protein sequence ID" value="GAA1801884.1"/>
    <property type="molecule type" value="Genomic_DNA"/>
</dbReference>
<comment type="caution">
    <text evidence="2">The sequence shown here is derived from an EMBL/GenBank/DDBJ whole genome shotgun (WGS) entry which is preliminary data.</text>
</comment>
<feature type="signal peptide" evidence="1">
    <location>
        <begin position="1"/>
        <end position="27"/>
    </location>
</feature>
<sequence length="152" mass="15794">MKSFTRAAAAVATAGLIAVGGSTVANAAPSDGASLGKSQVTCYGKANKPFIIGGVGSTSKQVGVIYCAGGGAYIRGNVTIQKLIGGYWYDQGRATVQTKYVGSRNVQFPDQHPAQPGVWRTKATFSFANGGPSRTFYSAQVRYVPARHGVTL</sequence>
<protein>
    <recommendedName>
        <fullName evidence="4">Secreted protein</fullName>
    </recommendedName>
</protein>
<dbReference type="Proteomes" id="UP001499938">
    <property type="component" value="Unassembled WGS sequence"/>
</dbReference>
<evidence type="ECO:0000313" key="3">
    <source>
        <dbReference type="Proteomes" id="UP001499938"/>
    </source>
</evidence>
<proteinExistence type="predicted"/>
<accession>A0ABN2LXS1</accession>
<keyword evidence="3" id="KW-1185">Reference proteome</keyword>
<evidence type="ECO:0000313" key="2">
    <source>
        <dbReference type="EMBL" id="GAA1801884.1"/>
    </source>
</evidence>
<evidence type="ECO:0000256" key="1">
    <source>
        <dbReference type="SAM" id="SignalP"/>
    </source>
</evidence>
<name>A0ABN2LXS1_9MICO</name>
<dbReference type="RefSeq" id="WP_344086410.1">
    <property type="nucleotide sequence ID" value="NZ_BAAAPO010000042.1"/>
</dbReference>
<keyword evidence="1" id="KW-0732">Signal</keyword>
<reference evidence="2 3" key="1">
    <citation type="journal article" date="2019" name="Int. J. Syst. Evol. Microbiol.">
        <title>The Global Catalogue of Microorganisms (GCM) 10K type strain sequencing project: providing services to taxonomists for standard genome sequencing and annotation.</title>
        <authorList>
            <consortium name="The Broad Institute Genomics Platform"/>
            <consortium name="The Broad Institute Genome Sequencing Center for Infectious Disease"/>
            <person name="Wu L."/>
            <person name="Ma J."/>
        </authorList>
    </citation>
    <scope>NUCLEOTIDE SEQUENCE [LARGE SCALE GENOMIC DNA]</scope>
    <source>
        <strain evidence="2 3">JCM 15592</strain>
    </source>
</reference>